<comment type="caution">
    <text evidence="1">The sequence shown here is derived from an EMBL/GenBank/DDBJ whole genome shotgun (WGS) entry which is preliminary data.</text>
</comment>
<dbReference type="AlphaFoldDB" id="A0A853I9P8"/>
<dbReference type="Proteomes" id="UP000569732">
    <property type="component" value="Unassembled WGS sequence"/>
</dbReference>
<gene>
    <name evidence="1" type="ORF">H0A36_28775</name>
</gene>
<evidence type="ECO:0000313" key="2">
    <source>
        <dbReference type="Proteomes" id="UP000569732"/>
    </source>
</evidence>
<reference evidence="1 2" key="1">
    <citation type="submission" date="2020-07" db="EMBL/GenBank/DDBJ databases">
        <title>Endozoicomonas sp. nov., isolated from sediment.</title>
        <authorList>
            <person name="Gu T."/>
        </authorList>
    </citation>
    <scope>NUCLEOTIDE SEQUENCE [LARGE SCALE GENOMIC DNA]</scope>
    <source>
        <strain evidence="1 2">SM1973</strain>
    </source>
</reference>
<dbReference type="Pfam" id="PF13479">
    <property type="entry name" value="AAA_24"/>
    <property type="match status" value="1"/>
</dbReference>
<proteinExistence type="predicted"/>
<evidence type="ECO:0000313" key="1">
    <source>
        <dbReference type="EMBL" id="NYZ70013.1"/>
    </source>
</evidence>
<name>A0A853I9P8_9GAMM</name>
<dbReference type="RefSeq" id="WP_180571958.1">
    <property type="nucleotide sequence ID" value="NZ_JACCKB010000224.1"/>
</dbReference>
<sequence>AGKASVEDFGYGKGYTEAQKYWREILNLLDRLRNEKNIAYILTAHAHIKRFDSPETDSYDRYQIKLNDKASGLVQESVDCVLFCNYQVNINKADVGFGKEKARGISTGQRLIHTVEKPAYIAKNRFNLPEKMPLSWEAFTNALNPQPSV</sequence>
<protein>
    <submittedName>
        <fullName evidence="1">AAA family ATPase</fullName>
    </submittedName>
</protein>
<accession>A0A853I9P8</accession>
<organism evidence="1 2">
    <name type="scientific">Spartinivicinus marinus</name>
    <dbReference type="NCBI Taxonomy" id="2994442"/>
    <lineage>
        <taxon>Bacteria</taxon>
        <taxon>Pseudomonadati</taxon>
        <taxon>Pseudomonadota</taxon>
        <taxon>Gammaproteobacteria</taxon>
        <taxon>Oceanospirillales</taxon>
        <taxon>Zooshikellaceae</taxon>
        <taxon>Spartinivicinus</taxon>
    </lineage>
</organism>
<feature type="non-terminal residue" evidence="1">
    <location>
        <position position="1"/>
    </location>
</feature>
<keyword evidence="2" id="KW-1185">Reference proteome</keyword>
<dbReference type="EMBL" id="JACCKB010000224">
    <property type="protein sequence ID" value="NYZ70013.1"/>
    <property type="molecule type" value="Genomic_DNA"/>
</dbReference>